<name>A0A936ZIY3_9HYPH</name>
<organism evidence="1 2">
    <name type="scientific">Microvirga aerilata</name>
    <dbReference type="NCBI Taxonomy" id="670292"/>
    <lineage>
        <taxon>Bacteria</taxon>
        <taxon>Pseudomonadati</taxon>
        <taxon>Pseudomonadota</taxon>
        <taxon>Alphaproteobacteria</taxon>
        <taxon>Hyphomicrobiales</taxon>
        <taxon>Methylobacteriaceae</taxon>
        <taxon>Microvirga</taxon>
    </lineage>
</organism>
<evidence type="ECO:0000313" key="2">
    <source>
        <dbReference type="Proteomes" id="UP000605848"/>
    </source>
</evidence>
<comment type="caution">
    <text evidence="1">The sequence shown here is derived from an EMBL/GenBank/DDBJ whole genome shotgun (WGS) entry which is preliminary data.</text>
</comment>
<sequence length="89" mass="10048">MTIAKKNICLPEGVQAVGLTENQVACLWGISPSQFAELKRKSPELLPRARRAGNRKVYSWIESVETFHKLPFWDDDEDAAGSDDEWSVN</sequence>
<accession>A0A936ZIY3</accession>
<dbReference type="RefSeq" id="WP_202063681.1">
    <property type="nucleotide sequence ID" value="NZ_JAEQMY010000052.1"/>
</dbReference>
<gene>
    <name evidence="1" type="ORF">JKG68_23020</name>
</gene>
<dbReference type="EMBL" id="JAEQMY010000052">
    <property type="protein sequence ID" value="MBL0406820.1"/>
    <property type="molecule type" value="Genomic_DNA"/>
</dbReference>
<protein>
    <submittedName>
        <fullName evidence="1">Uncharacterized protein</fullName>
    </submittedName>
</protein>
<dbReference type="AlphaFoldDB" id="A0A936ZIY3"/>
<keyword evidence="2" id="KW-1185">Reference proteome</keyword>
<proteinExistence type="predicted"/>
<reference evidence="1" key="1">
    <citation type="submission" date="2021-01" db="EMBL/GenBank/DDBJ databases">
        <title>Microvirga sp.</title>
        <authorList>
            <person name="Kim M.K."/>
        </authorList>
    </citation>
    <scope>NUCLEOTIDE SEQUENCE</scope>
    <source>
        <strain evidence="1">5420S-16</strain>
    </source>
</reference>
<dbReference type="Proteomes" id="UP000605848">
    <property type="component" value="Unassembled WGS sequence"/>
</dbReference>
<evidence type="ECO:0000313" key="1">
    <source>
        <dbReference type="EMBL" id="MBL0406820.1"/>
    </source>
</evidence>